<dbReference type="InterPro" id="IPR016195">
    <property type="entry name" value="Pol/histidinol_Pase-like"/>
</dbReference>
<evidence type="ECO:0000256" key="2">
    <source>
        <dbReference type="ARBA" id="ARBA00022694"/>
    </source>
</evidence>
<name>A0AAF0FSU5_9EURY</name>
<organism evidence="7 8">
    <name type="scientific">Methanomicrobium antiquum</name>
    <dbReference type="NCBI Taxonomy" id="487686"/>
    <lineage>
        <taxon>Archaea</taxon>
        <taxon>Methanobacteriati</taxon>
        <taxon>Methanobacteriota</taxon>
        <taxon>Stenosarchaea group</taxon>
        <taxon>Methanomicrobia</taxon>
        <taxon>Methanomicrobiales</taxon>
        <taxon>Methanomicrobiaceae</taxon>
        <taxon>Methanomicrobium</taxon>
    </lineage>
</organism>
<dbReference type="InterPro" id="IPR002738">
    <property type="entry name" value="RNase_P_p30"/>
</dbReference>
<accession>A0AAF0FSU5</accession>
<protein>
    <recommendedName>
        <fullName evidence="6">Ribonuclease P protein component 3</fullName>
        <shortName evidence="6">RNase P component 3</shortName>
        <ecNumber evidence="6">3.1.26.5</ecNumber>
    </recommendedName>
    <alternativeName>
        <fullName evidence="6">Rpp30</fullName>
    </alternativeName>
</protein>
<dbReference type="GO" id="GO:0004526">
    <property type="term" value="F:ribonuclease P activity"/>
    <property type="evidence" value="ECO:0007669"/>
    <property type="project" value="UniProtKB-UniRule"/>
</dbReference>
<keyword evidence="1 6" id="KW-0963">Cytoplasm</keyword>
<dbReference type="GO" id="GO:0030677">
    <property type="term" value="C:ribonuclease P complex"/>
    <property type="evidence" value="ECO:0007669"/>
    <property type="project" value="UniProtKB-UniRule"/>
</dbReference>
<dbReference type="HAMAP" id="MF_00756">
    <property type="entry name" value="RNase_P_3"/>
    <property type="match status" value="1"/>
</dbReference>
<gene>
    <name evidence="6" type="primary">rnp3</name>
    <name evidence="7" type="ORF">L1994_03610</name>
</gene>
<reference evidence="7" key="1">
    <citation type="submission" date="2022-01" db="EMBL/GenBank/DDBJ databases">
        <title>Complete genome of Methanomicrobium antiquum DSM 21220.</title>
        <authorList>
            <person name="Chen S.-C."/>
            <person name="You Y.-T."/>
            <person name="Zhou Y.-Z."/>
            <person name="Lai M.-C."/>
        </authorList>
    </citation>
    <scope>NUCLEOTIDE SEQUENCE</scope>
    <source>
        <strain evidence="7">DSM 21220</strain>
    </source>
</reference>
<comment type="subcellular location">
    <subcellularLocation>
        <location evidence="6">Cytoplasm</location>
    </subcellularLocation>
</comment>
<keyword evidence="5 6" id="KW-0378">Hydrolase</keyword>
<dbReference type="GO" id="GO:0001682">
    <property type="term" value="P:tRNA 5'-leader removal"/>
    <property type="evidence" value="ECO:0007669"/>
    <property type="project" value="UniProtKB-UniRule"/>
</dbReference>
<dbReference type="GeneID" id="79949454"/>
<evidence type="ECO:0000256" key="1">
    <source>
        <dbReference type="ARBA" id="ARBA00022490"/>
    </source>
</evidence>
<evidence type="ECO:0000313" key="8">
    <source>
        <dbReference type="Proteomes" id="UP001218895"/>
    </source>
</evidence>
<evidence type="ECO:0000256" key="3">
    <source>
        <dbReference type="ARBA" id="ARBA00022722"/>
    </source>
</evidence>
<keyword evidence="2 6" id="KW-0819">tRNA processing</keyword>
<evidence type="ECO:0000313" key="7">
    <source>
        <dbReference type="EMBL" id="WFN37486.1"/>
    </source>
</evidence>
<evidence type="ECO:0000256" key="6">
    <source>
        <dbReference type="HAMAP-Rule" id="MF_00756"/>
    </source>
</evidence>
<dbReference type="Gene3D" id="3.20.20.140">
    <property type="entry name" value="Metal-dependent hydrolases"/>
    <property type="match status" value="1"/>
</dbReference>
<dbReference type="SUPFAM" id="SSF89550">
    <property type="entry name" value="PHP domain-like"/>
    <property type="match status" value="1"/>
</dbReference>
<dbReference type="Pfam" id="PF01876">
    <property type="entry name" value="RNase_P_p30"/>
    <property type="match status" value="1"/>
</dbReference>
<comment type="catalytic activity">
    <reaction evidence="6">
        <text>Endonucleolytic cleavage of RNA, removing 5'-extranucleotides from tRNA precursor.</text>
        <dbReference type="EC" id="3.1.26.5"/>
    </reaction>
</comment>
<dbReference type="AlphaFoldDB" id="A0AAF0FSU5"/>
<keyword evidence="4 6" id="KW-0255">Endonuclease</keyword>
<sequence length="213" mass="23317">MVFSDACVFVYPAGNTSLRRMALEAKYLGLKRLVCAGSNISGSYFGVEVLSGLNLRPGDFRDFSRQVKSAKKSDIVMAHAGDAGLNRSLLTSGKLQILRGLECAPKKAFDDVCAKSAYEKDVAIDIDLSAITRKREISRQKALISFEEILKFQRKYGFSLTISSGAHSYIELLSVCDIENLCGLFGMEKDEVRGALNTIDGILSPYSPVEVIN</sequence>
<comment type="function">
    <text evidence="6">Part of ribonuclease P, a protein complex that generates mature tRNA molecules by cleaving their 5'-ends.</text>
</comment>
<dbReference type="Proteomes" id="UP001218895">
    <property type="component" value="Chromosome"/>
</dbReference>
<comment type="subunit">
    <text evidence="6">Consists of a catalytic RNA component and at least 4-5 protein subunits.</text>
</comment>
<comment type="similarity">
    <text evidence="6">Belongs to the eukaryotic/archaeal RNase P protein component 3 family.</text>
</comment>
<evidence type="ECO:0000256" key="4">
    <source>
        <dbReference type="ARBA" id="ARBA00022759"/>
    </source>
</evidence>
<proteinExistence type="inferred from homology"/>
<dbReference type="KEGG" id="manq:L1994_03610"/>
<dbReference type="InterPro" id="IPR023539">
    <property type="entry name" value="RNase_P_comp-3_arc"/>
</dbReference>
<dbReference type="EMBL" id="CP091092">
    <property type="protein sequence ID" value="WFN37486.1"/>
    <property type="molecule type" value="Genomic_DNA"/>
</dbReference>
<keyword evidence="8" id="KW-1185">Reference proteome</keyword>
<dbReference type="GO" id="GO:0005737">
    <property type="term" value="C:cytoplasm"/>
    <property type="evidence" value="ECO:0007669"/>
    <property type="project" value="UniProtKB-SubCell"/>
</dbReference>
<dbReference type="EC" id="3.1.26.5" evidence="6"/>
<keyword evidence="3 6" id="KW-0540">Nuclease</keyword>
<evidence type="ECO:0000256" key="5">
    <source>
        <dbReference type="ARBA" id="ARBA00022801"/>
    </source>
</evidence>
<dbReference type="RefSeq" id="WP_278100328.1">
    <property type="nucleotide sequence ID" value="NZ_CP091092.1"/>
</dbReference>